<dbReference type="HOGENOM" id="CLU_2978950_0_0_1"/>
<proteinExistence type="predicted"/>
<dbReference type="AlphaFoldDB" id="M2UAF1"/>
<protein>
    <submittedName>
        <fullName evidence="2">Uncharacterized protein</fullName>
    </submittedName>
</protein>
<feature type="region of interest" description="Disordered" evidence="1">
    <location>
        <begin position="1"/>
        <end position="26"/>
    </location>
</feature>
<keyword evidence="3" id="KW-1185">Reference proteome</keyword>
<organism evidence="2 3">
    <name type="scientific">Cochliobolus heterostrophus (strain C5 / ATCC 48332 / race O)</name>
    <name type="common">Southern corn leaf blight fungus</name>
    <name type="synonym">Bipolaris maydis</name>
    <dbReference type="NCBI Taxonomy" id="701091"/>
    <lineage>
        <taxon>Eukaryota</taxon>
        <taxon>Fungi</taxon>
        <taxon>Dikarya</taxon>
        <taxon>Ascomycota</taxon>
        <taxon>Pezizomycotina</taxon>
        <taxon>Dothideomycetes</taxon>
        <taxon>Pleosporomycetidae</taxon>
        <taxon>Pleosporales</taxon>
        <taxon>Pleosporineae</taxon>
        <taxon>Pleosporaceae</taxon>
        <taxon>Bipolaris</taxon>
    </lineage>
</organism>
<name>M2UAF1_COCH5</name>
<evidence type="ECO:0000313" key="3">
    <source>
        <dbReference type="Proteomes" id="UP000016936"/>
    </source>
</evidence>
<evidence type="ECO:0000256" key="1">
    <source>
        <dbReference type="SAM" id="MobiDB-lite"/>
    </source>
</evidence>
<gene>
    <name evidence="2" type="ORF">COCHEDRAFT_1022493</name>
</gene>
<sequence>MVRPNALSPPRLLQAQHSHVHTPRPNHSTAFSRFTIHTIWPSYSLSRPPNTTLEPCAC</sequence>
<accession>M2UAF1</accession>
<dbReference type="EMBL" id="KB445578">
    <property type="protein sequence ID" value="EMD90701.1"/>
    <property type="molecule type" value="Genomic_DNA"/>
</dbReference>
<evidence type="ECO:0000313" key="2">
    <source>
        <dbReference type="EMBL" id="EMD90701.1"/>
    </source>
</evidence>
<dbReference type="Proteomes" id="UP000016936">
    <property type="component" value="Unassembled WGS sequence"/>
</dbReference>
<reference evidence="2 3" key="1">
    <citation type="journal article" date="2012" name="PLoS Pathog.">
        <title>Diverse lifestyles and strategies of plant pathogenesis encoded in the genomes of eighteen Dothideomycetes fungi.</title>
        <authorList>
            <person name="Ohm R.A."/>
            <person name="Feau N."/>
            <person name="Henrissat B."/>
            <person name="Schoch C.L."/>
            <person name="Horwitz B.A."/>
            <person name="Barry K.W."/>
            <person name="Condon B.J."/>
            <person name="Copeland A.C."/>
            <person name="Dhillon B."/>
            <person name="Glaser F."/>
            <person name="Hesse C.N."/>
            <person name="Kosti I."/>
            <person name="LaButti K."/>
            <person name="Lindquist E.A."/>
            <person name="Lucas S."/>
            <person name="Salamov A.A."/>
            <person name="Bradshaw R.E."/>
            <person name="Ciuffetti L."/>
            <person name="Hamelin R.C."/>
            <person name="Kema G.H.J."/>
            <person name="Lawrence C."/>
            <person name="Scott J.A."/>
            <person name="Spatafora J.W."/>
            <person name="Turgeon B.G."/>
            <person name="de Wit P.J.G.M."/>
            <person name="Zhong S."/>
            <person name="Goodwin S.B."/>
            <person name="Grigoriev I.V."/>
        </authorList>
    </citation>
    <scope>NUCLEOTIDE SEQUENCE [LARGE SCALE GENOMIC DNA]</scope>
    <source>
        <strain evidence="3">C5 / ATCC 48332 / race O</strain>
    </source>
</reference>
<reference evidence="3" key="2">
    <citation type="journal article" date="2013" name="PLoS Genet.">
        <title>Comparative genome structure, secondary metabolite, and effector coding capacity across Cochliobolus pathogens.</title>
        <authorList>
            <person name="Condon B.J."/>
            <person name="Leng Y."/>
            <person name="Wu D."/>
            <person name="Bushley K.E."/>
            <person name="Ohm R.A."/>
            <person name="Otillar R."/>
            <person name="Martin J."/>
            <person name="Schackwitz W."/>
            <person name="Grimwood J."/>
            <person name="MohdZainudin N."/>
            <person name="Xue C."/>
            <person name="Wang R."/>
            <person name="Manning V.A."/>
            <person name="Dhillon B."/>
            <person name="Tu Z.J."/>
            <person name="Steffenson B.J."/>
            <person name="Salamov A."/>
            <person name="Sun H."/>
            <person name="Lowry S."/>
            <person name="LaButti K."/>
            <person name="Han J."/>
            <person name="Copeland A."/>
            <person name="Lindquist E."/>
            <person name="Barry K."/>
            <person name="Schmutz J."/>
            <person name="Baker S.E."/>
            <person name="Ciuffetti L.M."/>
            <person name="Grigoriev I.V."/>
            <person name="Zhong S."/>
            <person name="Turgeon B.G."/>
        </authorList>
    </citation>
    <scope>NUCLEOTIDE SEQUENCE [LARGE SCALE GENOMIC DNA]</scope>
    <source>
        <strain evidence="3">C5 / ATCC 48332 / race O</strain>
    </source>
</reference>